<organism evidence="1 2">
    <name type="scientific">Salinicoccus sesuvii</name>
    <dbReference type="NCBI Taxonomy" id="868281"/>
    <lineage>
        <taxon>Bacteria</taxon>
        <taxon>Bacillati</taxon>
        <taxon>Bacillota</taxon>
        <taxon>Bacilli</taxon>
        <taxon>Bacillales</taxon>
        <taxon>Staphylococcaceae</taxon>
        <taxon>Salinicoccus</taxon>
    </lineage>
</organism>
<name>A0ABV7N8X0_9STAP</name>
<protein>
    <submittedName>
        <fullName evidence="1">DinB family protein</fullName>
    </submittedName>
</protein>
<gene>
    <name evidence="1" type="ORF">ACFOEO_10610</name>
</gene>
<sequence>MKFEQEYLNLIKTRFQEVKRLGDRTLDQLSEADLHWRYNEDSNTVAILVKHLRGNMYSRWSDVFTTDGEKPDRHRDGEFEDDLKTMDDVLLAWEEGWQLFLNTLAEFSPEDLLRTQKIRGEDHTILEAIERQHTHYASHVGQMMFIGKQLKLADWQSLSIPKGQSEQYLKREK</sequence>
<dbReference type="Proteomes" id="UP001595637">
    <property type="component" value="Unassembled WGS sequence"/>
</dbReference>
<dbReference type="Gene3D" id="1.20.120.450">
    <property type="entry name" value="dinb family like domain"/>
    <property type="match status" value="1"/>
</dbReference>
<accession>A0ABV7N8X0</accession>
<dbReference type="InterPro" id="IPR011466">
    <property type="entry name" value="DUF1572"/>
</dbReference>
<proteinExistence type="predicted"/>
<reference evidence="2" key="1">
    <citation type="journal article" date="2019" name="Int. J. Syst. Evol. Microbiol.">
        <title>The Global Catalogue of Microorganisms (GCM) 10K type strain sequencing project: providing services to taxonomists for standard genome sequencing and annotation.</title>
        <authorList>
            <consortium name="The Broad Institute Genomics Platform"/>
            <consortium name="The Broad Institute Genome Sequencing Center for Infectious Disease"/>
            <person name="Wu L."/>
            <person name="Ma J."/>
        </authorList>
    </citation>
    <scope>NUCLEOTIDE SEQUENCE [LARGE SCALE GENOMIC DNA]</scope>
    <source>
        <strain evidence="2">CCM 7756</strain>
    </source>
</reference>
<dbReference type="SUPFAM" id="SSF109854">
    <property type="entry name" value="DinB/YfiT-like putative metalloenzymes"/>
    <property type="match status" value="1"/>
</dbReference>
<evidence type="ECO:0000313" key="2">
    <source>
        <dbReference type="Proteomes" id="UP001595637"/>
    </source>
</evidence>
<keyword evidence="2" id="KW-1185">Reference proteome</keyword>
<dbReference type="InterPro" id="IPR034660">
    <property type="entry name" value="DinB/YfiT-like"/>
</dbReference>
<evidence type="ECO:0000313" key="1">
    <source>
        <dbReference type="EMBL" id="MFC3389026.1"/>
    </source>
</evidence>
<comment type="caution">
    <text evidence="1">The sequence shown here is derived from an EMBL/GenBank/DDBJ whole genome shotgun (WGS) entry which is preliminary data.</text>
</comment>
<dbReference type="EMBL" id="JBHRVQ010000001">
    <property type="protein sequence ID" value="MFC3389026.1"/>
    <property type="molecule type" value="Genomic_DNA"/>
</dbReference>
<dbReference type="Pfam" id="PF07609">
    <property type="entry name" value="DUF1572"/>
    <property type="match status" value="1"/>
</dbReference>
<dbReference type="RefSeq" id="WP_380655409.1">
    <property type="nucleotide sequence ID" value="NZ_JBHRVQ010000001.1"/>
</dbReference>